<dbReference type="Gene3D" id="2.20.28.10">
    <property type="match status" value="1"/>
</dbReference>
<evidence type="ECO:0000313" key="9">
    <source>
        <dbReference type="Proteomes" id="UP000030763"/>
    </source>
</evidence>
<gene>
    <name evidence="8" type="ORF">EMWEY_00022030</name>
</gene>
<dbReference type="InterPro" id="IPR037274">
    <property type="entry name" value="Znf_CHY_sf"/>
</dbReference>
<dbReference type="RefSeq" id="XP_013336072.1">
    <property type="nucleotide sequence ID" value="XM_013480618.1"/>
</dbReference>
<keyword evidence="3" id="KW-0862">Zinc</keyword>
<feature type="domain" description="CTCHY-type" evidence="7">
    <location>
        <begin position="259"/>
        <end position="324"/>
    </location>
</feature>
<dbReference type="SUPFAM" id="SSF161219">
    <property type="entry name" value="CHY zinc finger-like"/>
    <property type="match status" value="1"/>
</dbReference>
<dbReference type="GeneID" id="25336189"/>
<dbReference type="AlphaFoldDB" id="U6MA97"/>
<dbReference type="GO" id="GO:0006511">
    <property type="term" value="P:ubiquitin-dependent protein catabolic process"/>
    <property type="evidence" value="ECO:0007669"/>
    <property type="project" value="TreeGrafter"/>
</dbReference>
<dbReference type="Pfam" id="PF14599">
    <property type="entry name" value="zinc_ribbon_6"/>
    <property type="match status" value="1"/>
</dbReference>
<proteinExistence type="predicted"/>
<dbReference type="InterPro" id="IPR039512">
    <property type="entry name" value="RCHY1_zinc-ribbon"/>
</dbReference>
<evidence type="ECO:0000259" key="7">
    <source>
        <dbReference type="PROSITE" id="PS51270"/>
    </source>
</evidence>
<dbReference type="Gene3D" id="3.30.40.10">
    <property type="entry name" value="Zinc/RING finger domain, C3HC4 (zinc finger)"/>
    <property type="match status" value="1"/>
</dbReference>
<feature type="compositionally biased region" description="Basic and acidic residues" evidence="5">
    <location>
        <begin position="65"/>
        <end position="74"/>
    </location>
</feature>
<dbReference type="InterPro" id="IPR001841">
    <property type="entry name" value="Znf_RING"/>
</dbReference>
<dbReference type="SMART" id="SM00184">
    <property type="entry name" value="RING"/>
    <property type="match status" value="1"/>
</dbReference>
<evidence type="ECO:0000259" key="6">
    <source>
        <dbReference type="PROSITE" id="PS50089"/>
    </source>
</evidence>
<name>U6MA97_EIMMA</name>
<evidence type="ECO:0000313" key="8">
    <source>
        <dbReference type="EMBL" id="CDJ59424.1"/>
    </source>
</evidence>
<dbReference type="GO" id="GO:0008270">
    <property type="term" value="F:zinc ion binding"/>
    <property type="evidence" value="ECO:0007669"/>
    <property type="project" value="UniProtKB-KW"/>
</dbReference>
<evidence type="ECO:0000256" key="4">
    <source>
        <dbReference type="PROSITE-ProRule" id="PRU00175"/>
    </source>
</evidence>
<feature type="domain" description="RING-type" evidence="6">
    <location>
        <begin position="325"/>
        <end position="371"/>
    </location>
</feature>
<evidence type="ECO:0000256" key="5">
    <source>
        <dbReference type="SAM" id="MobiDB-lite"/>
    </source>
</evidence>
<protein>
    <submittedName>
        <fullName evidence="8">Zinc finger (CHY type) protein, putative</fullName>
    </submittedName>
</protein>
<dbReference type="InterPro" id="IPR017921">
    <property type="entry name" value="Znf_CTCHY"/>
</dbReference>
<reference evidence="8" key="2">
    <citation type="submission" date="2013-10" db="EMBL/GenBank/DDBJ databases">
        <authorList>
            <person name="Aslett M."/>
        </authorList>
    </citation>
    <scope>NUCLEOTIDE SEQUENCE [LARGE SCALE GENOMIC DNA]</scope>
    <source>
        <strain evidence="8">Weybridge</strain>
    </source>
</reference>
<accession>U6MA97</accession>
<dbReference type="VEuPathDB" id="ToxoDB:EMWEY_00022030"/>
<dbReference type="Proteomes" id="UP000030763">
    <property type="component" value="Unassembled WGS sequence"/>
</dbReference>
<reference evidence="8" key="1">
    <citation type="submission" date="2013-10" db="EMBL/GenBank/DDBJ databases">
        <title>Genomic analysis of the causative agents of coccidiosis in chickens.</title>
        <authorList>
            <person name="Reid A.J."/>
            <person name="Blake D."/>
            <person name="Billington K."/>
            <person name="Browne H."/>
            <person name="Dunn M."/>
            <person name="Hung S."/>
            <person name="Kawahara F."/>
            <person name="Miranda-Saavedra D."/>
            <person name="Mourier T."/>
            <person name="Nagra H."/>
            <person name="Otto T.D."/>
            <person name="Rawlings N."/>
            <person name="Sanchez A."/>
            <person name="Sanders M."/>
            <person name="Subramaniam C."/>
            <person name="Tay Y."/>
            <person name="Dear P."/>
            <person name="Doerig C."/>
            <person name="Gruber A."/>
            <person name="Parkinson J."/>
            <person name="Shirley M."/>
            <person name="Wan K.L."/>
            <person name="Berriman M."/>
            <person name="Tomley F."/>
            <person name="Pain A."/>
        </authorList>
    </citation>
    <scope>NUCLEOTIDE SEQUENCE [LARGE SCALE GENOMIC DNA]</scope>
    <source>
        <strain evidence="8">Weybridge</strain>
    </source>
</reference>
<dbReference type="Pfam" id="PF13445">
    <property type="entry name" value="zf-RING_UBOX"/>
    <property type="match status" value="1"/>
</dbReference>
<dbReference type="GO" id="GO:0005634">
    <property type="term" value="C:nucleus"/>
    <property type="evidence" value="ECO:0007669"/>
    <property type="project" value="TreeGrafter"/>
</dbReference>
<dbReference type="GO" id="GO:0016567">
    <property type="term" value="P:protein ubiquitination"/>
    <property type="evidence" value="ECO:0007669"/>
    <property type="project" value="TreeGrafter"/>
</dbReference>
<evidence type="ECO:0000256" key="2">
    <source>
        <dbReference type="ARBA" id="ARBA00022771"/>
    </source>
</evidence>
<dbReference type="SUPFAM" id="SSF161245">
    <property type="entry name" value="Zinc hairpin stack"/>
    <property type="match status" value="1"/>
</dbReference>
<dbReference type="PROSITE" id="PS51270">
    <property type="entry name" value="ZF_CTCHY"/>
    <property type="match status" value="1"/>
</dbReference>
<dbReference type="InterPro" id="IPR027370">
    <property type="entry name" value="Znf-RING_euk"/>
</dbReference>
<evidence type="ECO:0000256" key="3">
    <source>
        <dbReference type="ARBA" id="ARBA00022833"/>
    </source>
</evidence>
<feature type="compositionally biased region" description="Acidic residues" evidence="5">
    <location>
        <begin position="146"/>
        <end position="157"/>
    </location>
</feature>
<dbReference type="CDD" id="cd16464">
    <property type="entry name" value="RING-H2_Pirh2-like"/>
    <property type="match status" value="1"/>
</dbReference>
<feature type="compositionally biased region" description="Polar residues" evidence="5">
    <location>
        <begin position="75"/>
        <end position="92"/>
    </location>
</feature>
<organism evidence="8 9">
    <name type="scientific">Eimeria maxima</name>
    <name type="common">Coccidian parasite</name>
    <dbReference type="NCBI Taxonomy" id="5804"/>
    <lineage>
        <taxon>Eukaryota</taxon>
        <taxon>Sar</taxon>
        <taxon>Alveolata</taxon>
        <taxon>Apicomplexa</taxon>
        <taxon>Conoidasida</taxon>
        <taxon>Coccidia</taxon>
        <taxon>Eucoccidiorida</taxon>
        <taxon>Eimeriorina</taxon>
        <taxon>Eimeriidae</taxon>
        <taxon>Eimeria</taxon>
    </lineage>
</organism>
<sequence>MSAFEPEASGVGIRQGRADREESQDDSSSITISSSSSSNSSSSSQSPSSGLYSGRDMDEESPDSAQRKREHSETPDSASSSFQQQGQPTASSNEDESHAAEDRVSAEPTSAPERQVANAEEAPERGAEEENELNEEQQPRRTNSEYSEEDDTSEQWEEAVSSAEEGSIPFESDDGSSSSSSDSDSSTDTPESASAAAATVDSAAAEAGEQLGCSHYRRKCKIVAPCCEIDRHAVEEVICAACDTRQPVSNKCMQCQVTFGAYFCPICKFWDDLGEKKKVYHCGDCGICRLGGRENYFHCQTCDSCYPLQLQNKHKCLENAMRRQCPVCLEDMFSSLRQSQVLQCGHTIHADCLRLLQKQKGFQAIRCPVCSKSIADYSEFWKQLSDEIARTPMEDDMKRKVRIACNDCLERSTTDFHFLGLKCMHCNSFNTRDVAED</sequence>
<keyword evidence="9" id="KW-1185">Reference proteome</keyword>
<dbReference type="PANTHER" id="PTHR21319:SF53">
    <property type="entry name" value="RING FINGER AND CHY ZINC FINGER DOMAIN-CONTAINING PROTEIN 1"/>
    <property type="match status" value="1"/>
</dbReference>
<dbReference type="SUPFAM" id="SSF57850">
    <property type="entry name" value="RING/U-box"/>
    <property type="match status" value="1"/>
</dbReference>
<dbReference type="EMBL" id="HG720398">
    <property type="protein sequence ID" value="CDJ59424.1"/>
    <property type="molecule type" value="Genomic_DNA"/>
</dbReference>
<dbReference type="GO" id="GO:0061630">
    <property type="term" value="F:ubiquitin protein ligase activity"/>
    <property type="evidence" value="ECO:0007669"/>
    <property type="project" value="TreeGrafter"/>
</dbReference>
<feature type="compositionally biased region" description="Low complexity" evidence="5">
    <location>
        <begin position="175"/>
        <end position="201"/>
    </location>
</feature>
<evidence type="ECO:0000256" key="1">
    <source>
        <dbReference type="ARBA" id="ARBA00022723"/>
    </source>
</evidence>
<dbReference type="InterPro" id="IPR037275">
    <property type="entry name" value="Znf_CTCHY_sf"/>
</dbReference>
<keyword evidence="1" id="KW-0479">Metal-binding</keyword>
<feature type="region of interest" description="Disordered" evidence="5">
    <location>
        <begin position="1"/>
        <end position="201"/>
    </location>
</feature>
<dbReference type="PROSITE" id="PS50089">
    <property type="entry name" value="ZF_RING_2"/>
    <property type="match status" value="1"/>
</dbReference>
<dbReference type="InterPro" id="IPR013083">
    <property type="entry name" value="Znf_RING/FYVE/PHD"/>
</dbReference>
<feature type="compositionally biased region" description="Basic and acidic residues" evidence="5">
    <location>
        <begin position="95"/>
        <end position="105"/>
    </location>
</feature>
<dbReference type="OMA" id="TTDFHFL"/>
<keyword evidence="2 4" id="KW-0863">Zinc-finger</keyword>
<dbReference type="OrthoDB" id="411372at2759"/>
<feature type="compositionally biased region" description="Low complexity" evidence="5">
    <location>
        <begin position="26"/>
        <end position="49"/>
    </location>
</feature>
<dbReference type="PANTHER" id="PTHR21319">
    <property type="entry name" value="RING FINGER AND CHY ZINC FINGER DOMAIN-CONTAINING PROTEIN 1"/>
    <property type="match status" value="1"/>
</dbReference>